<dbReference type="Gene3D" id="1.10.600.10">
    <property type="entry name" value="Farnesyl Diphosphate Synthase"/>
    <property type="match status" value="1"/>
</dbReference>
<dbReference type="Proteomes" id="UP000247465">
    <property type="component" value="Chromosome"/>
</dbReference>
<dbReference type="GO" id="GO:0051996">
    <property type="term" value="F:squalene synthase [NAD(P)H] activity"/>
    <property type="evidence" value="ECO:0007669"/>
    <property type="project" value="InterPro"/>
</dbReference>
<dbReference type="PANTHER" id="PTHR11626:SF2">
    <property type="entry name" value="SQUALENE SYNTHASE"/>
    <property type="match status" value="1"/>
</dbReference>
<evidence type="ECO:0000313" key="2">
    <source>
        <dbReference type="EMBL" id="AWT59315.1"/>
    </source>
</evidence>
<dbReference type="Pfam" id="PF00494">
    <property type="entry name" value="SQS_PSY"/>
    <property type="match status" value="1"/>
</dbReference>
<dbReference type="EMBL" id="CP029803">
    <property type="protein sequence ID" value="AWT59315.1"/>
    <property type="molecule type" value="Genomic_DNA"/>
</dbReference>
<dbReference type="InterPro" id="IPR008949">
    <property type="entry name" value="Isoprenoid_synthase_dom_sf"/>
</dbReference>
<dbReference type="GO" id="GO:0045338">
    <property type="term" value="P:farnesyl diphosphate metabolic process"/>
    <property type="evidence" value="ECO:0007669"/>
    <property type="project" value="InterPro"/>
</dbReference>
<sequence>MVDFNCFGSRMKNSALSSANIRDPGELKLLKFTDWSDTKLQSYLLQGVSRTFALTIPQLPNELCFVVSNAYLLCRIVDTIEDEPALNGEEKREFCLWFVTVVKGEEKPGPFARKLGARLSQNTIPAEHELIALMPRIIHITINLREEERRVLERCVEVMAEGMAEFQNVEDPFGLKDLDELDRYCYVVAGVVGELLTQLFCIYSPAVAKNREGLMQMAISFGQGLQMTNILKDMWTDNSREECWLPRDYFENAGLELNNLDTIREEAQFSKILGQLIGITHSHILNALSYVLLIPRKEVRVRKFCLWNLGMALLTLRNINGNRSFRSGDEIKISRNLVRATILATHISARFNTLLKLLFLLVGFRLPRAKSLHPVRSRV</sequence>
<dbReference type="KEGG" id="mtar:DF168_00500"/>
<dbReference type="PROSITE" id="PS01044">
    <property type="entry name" value="SQUALEN_PHYTOEN_SYN_1"/>
    <property type="match status" value="1"/>
</dbReference>
<evidence type="ECO:0000313" key="3">
    <source>
        <dbReference type="Proteomes" id="UP000247465"/>
    </source>
</evidence>
<dbReference type="SUPFAM" id="SSF48576">
    <property type="entry name" value="Terpenoid synthases"/>
    <property type="match status" value="1"/>
</dbReference>
<dbReference type="EC" id="2.5.1.32" evidence="2"/>
<dbReference type="InterPro" id="IPR019845">
    <property type="entry name" value="Squalene/phytoene_synthase_CS"/>
</dbReference>
<name>A0A2Z4AD94_9BACT</name>
<evidence type="ECO:0000256" key="1">
    <source>
        <dbReference type="ARBA" id="ARBA00022679"/>
    </source>
</evidence>
<protein>
    <submittedName>
        <fullName evidence="2">All-trans-phytoene synthase/15-cis-phytoene synthase</fullName>
        <ecNumber evidence="2">2.5.1.32</ecNumber>
    </submittedName>
</protein>
<dbReference type="InterPro" id="IPR044844">
    <property type="entry name" value="Trans_IPPS_euk-type"/>
</dbReference>
<keyword evidence="1 2" id="KW-0808">Transferase</keyword>
<dbReference type="SFLD" id="SFLDS00005">
    <property type="entry name" value="Isoprenoid_Synthase_Type_I"/>
    <property type="match status" value="1"/>
</dbReference>
<reference evidence="2 3" key="1">
    <citation type="submission" date="2018-06" db="EMBL/GenBank/DDBJ databases">
        <title>Draft Genome Sequence of a Novel Marine Bacterium Related to the Verrucomicrobia.</title>
        <authorList>
            <person name="Vosseberg J."/>
            <person name="Martijn J."/>
            <person name="Ettema T.J.G."/>
        </authorList>
    </citation>
    <scope>NUCLEOTIDE SEQUENCE [LARGE SCALE GENOMIC DNA]</scope>
    <source>
        <strain evidence="2">TARA_B100001123</strain>
    </source>
</reference>
<dbReference type="SFLD" id="SFLDG01018">
    <property type="entry name" value="Squalene/Phytoene_Synthase_Lik"/>
    <property type="match status" value="1"/>
</dbReference>
<dbReference type="InterPro" id="IPR002060">
    <property type="entry name" value="Squ/phyt_synthse"/>
</dbReference>
<dbReference type="PANTHER" id="PTHR11626">
    <property type="entry name" value="FARNESYL-DIPHOSPHATE FARNESYLTRANSFERASE"/>
    <property type="match status" value="1"/>
</dbReference>
<organism evidence="2 3">
    <name type="scientific">Candidatus Moanibacter tarae</name>
    <dbReference type="NCBI Taxonomy" id="2200854"/>
    <lineage>
        <taxon>Bacteria</taxon>
        <taxon>Pseudomonadati</taxon>
        <taxon>Verrucomicrobiota</taxon>
        <taxon>Opitutia</taxon>
        <taxon>Puniceicoccales</taxon>
        <taxon>Puniceicoccales incertae sedis</taxon>
        <taxon>Candidatus Moanibacter</taxon>
    </lineage>
</organism>
<accession>A0A2Z4AD94</accession>
<proteinExistence type="predicted"/>
<dbReference type="AlphaFoldDB" id="A0A2Z4AD94"/>
<gene>
    <name evidence="2" type="primary">crtB</name>
    <name evidence="2" type="ORF">DF168_00500</name>
</gene>